<dbReference type="Proteomes" id="UP000236291">
    <property type="component" value="Unassembled WGS sequence"/>
</dbReference>
<dbReference type="EMBL" id="ASHM01082334">
    <property type="protein sequence ID" value="PNX60254.1"/>
    <property type="molecule type" value="Genomic_DNA"/>
</dbReference>
<dbReference type="AlphaFoldDB" id="A0A2K3K1V6"/>
<evidence type="ECO:0000256" key="1">
    <source>
        <dbReference type="SAM" id="MobiDB-lite"/>
    </source>
</evidence>
<feature type="non-terminal residue" evidence="2">
    <location>
        <position position="1"/>
    </location>
</feature>
<organism evidence="2 3">
    <name type="scientific">Trifolium pratense</name>
    <name type="common">Red clover</name>
    <dbReference type="NCBI Taxonomy" id="57577"/>
    <lineage>
        <taxon>Eukaryota</taxon>
        <taxon>Viridiplantae</taxon>
        <taxon>Streptophyta</taxon>
        <taxon>Embryophyta</taxon>
        <taxon>Tracheophyta</taxon>
        <taxon>Spermatophyta</taxon>
        <taxon>Magnoliopsida</taxon>
        <taxon>eudicotyledons</taxon>
        <taxon>Gunneridae</taxon>
        <taxon>Pentapetalae</taxon>
        <taxon>rosids</taxon>
        <taxon>fabids</taxon>
        <taxon>Fabales</taxon>
        <taxon>Fabaceae</taxon>
        <taxon>Papilionoideae</taxon>
        <taxon>50 kb inversion clade</taxon>
        <taxon>NPAAA clade</taxon>
        <taxon>Hologalegina</taxon>
        <taxon>IRL clade</taxon>
        <taxon>Trifolieae</taxon>
        <taxon>Trifolium</taxon>
    </lineage>
</organism>
<sequence>RGRKDRGDVAESFSRAQHVDKFEAEYNDEISPPPPTRNPRAQNPPPRAPDDEGFDGGPTDLTLLPTFENHIDATLGEEK</sequence>
<reference evidence="2 3" key="2">
    <citation type="journal article" date="2017" name="Front. Plant Sci.">
        <title>Gene Classification and Mining of Molecular Markers Useful in Red Clover (Trifolium pratense) Breeding.</title>
        <authorList>
            <person name="Istvanek J."/>
            <person name="Dluhosova J."/>
            <person name="Dluhos P."/>
            <person name="Patkova L."/>
            <person name="Nedelnik J."/>
            <person name="Repkova J."/>
        </authorList>
    </citation>
    <scope>NUCLEOTIDE SEQUENCE [LARGE SCALE GENOMIC DNA]</scope>
    <source>
        <strain evidence="3">cv. Tatra</strain>
        <tissue evidence="2">Young leaves</tissue>
    </source>
</reference>
<feature type="region of interest" description="Disordered" evidence="1">
    <location>
        <begin position="1"/>
        <end position="79"/>
    </location>
</feature>
<reference evidence="2 3" key="1">
    <citation type="journal article" date="2014" name="Am. J. Bot.">
        <title>Genome assembly and annotation for red clover (Trifolium pratense; Fabaceae).</title>
        <authorList>
            <person name="Istvanek J."/>
            <person name="Jaros M."/>
            <person name="Krenek A."/>
            <person name="Repkova J."/>
        </authorList>
    </citation>
    <scope>NUCLEOTIDE SEQUENCE [LARGE SCALE GENOMIC DNA]</scope>
    <source>
        <strain evidence="3">cv. Tatra</strain>
        <tissue evidence="2">Young leaves</tissue>
    </source>
</reference>
<protein>
    <submittedName>
        <fullName evidence="2">Uncharacterized protein</fullName>
    </submittedName>
</protein>
<evidence type="ECO:0000313" key="3">
    <source>
        <dbReference type="Proteomes" id="UP000236291"/>
    </source>
</evidence>
<comment type="caution">
    <text evidence="2">The sequence shown here is derived from an EMBL/GenBank/DDBJ whole genome shotgun (WGS) entry which is preliminary data.</text>
</comment>
<proteinExistence type="predicted"/>
<feature type="compositionally biased region" description="Pro residues" evidence="1">
    <location>
        <begin position="31"/>
        <end position="47"/>
    </location>
</feature>
<accession>A0A2K3K1V6</accession>
<name>A0A2K3K1V6_TRIPR</name>
<gene>
    <name evidence="2" type="ORF">L195_g051832</name>
</gene>
<evidence type="ECO:0000313" key="2">
    <source>
        <dbReference type="EMBL" id="PNX60254.1"/>
    </source>
</evidence>